<keyword evidence="2" id="KW-1185">Reference proteome</keyword>
<dbReference type="SUPFAM" id="SSF109709">
    <property type="entry name" value="KorB DNA-binding domain-like"/>
    <property type="match status" value="1"/>
</dbReference>
<gene>
    <name evidence="1" type="ORF">SAMN04488036_102130</name>
</gene>
<evidence type="ECO:0008006" key="3">
    <source>
        <dbReference type="Google" id="ProtNLM"/>
    </source>
</evidence>
<sequence length="131" mass="15016">MTGKSSAPDTITLTIPFKLKRRGGRKEMVLPDFATPPPKLDNALIKSLARAHRWKRLVDEGHFASIKDLAEHEKIPASYMIRTMRLTTLAPDIVEAILKGRNPNKTLRELLDPFTPMWAEQRWELGYHDMP</sequence>
<dbReference type="AlphaFoldDB" id="A0A1I4CBZ3"/>
<dbReference type="RefSeq" id="WP_093321683.1">
    <property type="nucleotide sequence ID" value="NZ_FOSZ01000002.1"/>
</dbReference>
<organism evidence="1 2">
    <name type="scientific">Shimia haliotis</name>
    <dbReference type="NCBI Taxonomy" id="1280847"/>
    <lineage>
        <taxon>Bacteria</taxon>
        <taxon>Pseudomonadati</taxon>
        <taxon>Pseudomonadota</taxon>
        <taxon>Alphaproteobacteria</taxon>
        <taxon>Rhodobacterales</taxon>
        <taxon>Roseobacteraceae</taxon>
    </lineage>
</organism>
<name>A0A1I4CBZ3_9RHOB</name>
<evidence type="ECO:0000313" key="2">
    <source>
        <dbReference type="Proteomes" id="UP000198851"/>
    </source>
</evidence>
<reference evidence="2" key="1">
    <citation type="submission" date="2016-10" db="EMBL/GenBank/DDBJ databases">
        <authorList>
            <person name="Varghese N."/>
            <person name="Submissions S."/>
        </authorList>
    </citation>
    <scope>NUCLEOTIDE SEQUENCE [LARGE SCALE GENOMIC DNA]</scope>
    <source>
        <strain evidence="2">DSM 28453</strain>
    </source>
</reference>
<dbReference type="EMBL" id="FOSZ01000002">
    <property type="protein sequence ID" value="SFK77551.1"/>
    <property type="molecule type" value="Genomic_DNA"/>
</dbReference>
<dbReference type="OrthoDB" id="1550462at2"/>
<dbReference type="Proteomes" id="UP000198851">
    <property type="component" value="Unassembled WGS sequence"/>
</dbReference>
<dbReference type="STRING" id="1280847.SAMN04488036_102130"/>
<evidence type="ECO:0000313" key="1">
    <source>
        <dbReference type="EMBL" id="SFK77551.1"/>
    </source>
</evidence>
<accession>A0A1I4CBZ3</accession>
<proteinExistence type="predicted"/>
<protein>
    <recommendedName>
        <fullName evidence="3">Bacteriophage-related protein</fullName>
    </recommendedName>
</protein>